<evidence type="ECO:0008006" key="4">
    <source>
        <dbReference type="Google" id="ProtNLM"/>
    </source>
</evidence>
<accession>A0A3T0EAN0</accession>
<keyword evidence="3" id="KW-1185">Reference proteome</keyword>
<name>A0A3T0EAN0_9PROT</name>
<proteinExistence type="predicted"/>
<feature type="transmembrane region" description="Helical" evidence="1">
    <location>
        <begin position="231"/>
        <end position="251"/>
    </location>
</feature>
<sequence length="293" mass="32459">MCGQRALDPDERRFGHLLRDAFGVLTNLDGRAWRTFIALLFRPGQLSRDYIAGRRIFWLSPIAVFLLANLLFFLSPPISDFTLQFEDQVTGEVILMANEGQTVSPQLEALLRDWRGPVYSPLTSGLVKGRVEARDAAARAENPPTGSYSVSSYRDAYNAVSSETGKLLIGLHIPFMALALAALFPARRLLFTDHFVAALHMFSFFIIAQQLLMLPLRIASGLTDASWVSAGFSYLVLTGLLVFAAYMVIAIRAIYAAAWWRTALSSVALLAALLATHLLIYRPVQFLVIHALI</sequence>
<keyword evidence="1" id="KW-0472">Membrane</keyword>
<dbReference type="Pfam" id="PF12412">
    <property type="entry name" value="DUF3667"/>
    <property type="match status" value="1"/>
</dbReference>
<dbReference type="EMBL" id="CP018911">
    <property type="protein sequence ID" value="AZU04364.1"/>
    <property type="molecule type" value="Genomic_DNA"/>
</dbReference>
<dbReference type="AlphaFoldDB" id="A0A3T0EAN0"/>
<feature type="transmembrane region" description="Helical" evidence="1">
    <location>
        <begin position="56"/>
        <end position="74"/>
    </location>
</feature>
<evidence type="ECO:0000313" key="3">
    <source>
        <dbReference type="Proteomes" id="UP000286954"/>
    </source>
</evidence>
<feature type="transmembrane region" description="Helical" evidence="1">
    <location>
        <begin position="258"/>
        <end position="280"/>
    </location>
</feature>
<keyword evidence="1" id="KW-1133">Transmembrane helix</keyword>
<feature type="transmembrane region" description="Helical" evidence="1">
    <location>
        <begin position="198"/>
        <end position="219"/>
    </location>
</feature>
<protein>
    <recommendedName>
        <fullName evidence="4">DUF3667 domain-containing protein</fullName>
    </recommendedName>
</protein>
<reference evidence="2 3" key="1">
    <citation type="submission" date="2016-12" db="EMBL/GenBank/DDBJ databases">
        <title>The genome of dimorphic prosthecate Glycocaulis alkaliphilus 6b-8t, isolated from crude oil dictates its adaptability in petroleum environments.</title>
        <authorList>
            <person name="Wu X.-L."/>
            <person name="Geng S."/>
        </authorList>
    </citation>
    <scope>NUCLEOTIDE SEQUENCE [LARGE SCALE GENOMIC DNA]</scope>
    <source>
        <strain evidence="2 3">6B-8</strain>
    </source>
</reference>
<keyword evidence="1" id="KW-0812">Transmembrane</keyword>
<dbReference type="Proteomes" id="UP000286954">
    <property type="component" value="Chromosome"/>
</dbReference>
<feature type="transmembrane region" description="Helical" evidence="1">
    <location>
        <begin position="167"/>
        <end position="186"/>
    </location>
</feature>
<evidence type="ECO:0000313" key="2">
    <source>
        <dbReference type="EMBL" id="AZU04364.1"/>
    </source>
</evidence>
<dbReference type="InterPro" id="IPR022134">
    <property type="entry name" value="DUF3667"/>
</dbReference>
<dbReference type="KEGG" id="gak:X907_1837"/>
<gene>
    <name evidence="2" type="ORF">X907_1837</name>
</gene>
<organism evidence="2 3">
    <name type="scientific">Glycocaulis alkaliphilus</name>
    <dbReference type="NCBI Taxonomy" id="1434191"/>
    <lineage>
        <taxon>Bacteria</taxon>
        <taxon>Pseudomonadati</taxon>
        <taxon>Pseudomonadota</taxon>
        <taxon>Alphaproteobacteria</taxon>
        <taxon>Maricaulales</taxon>
        <taxon>Maricaulaceae</taxon>
        <taxon>Glycocaulis</taxon>
    </lineage>
</organism>
<evidence type="ECO:0000256" key="1">
    <source>
        <dbReference type="SAM" id="Phobius"/>
    </source>
</evidence>